<feature type="compositionally biased region" description="Basic residues" evidence="1">
    <location>
        <begin position="79"/>
        <end position="91"/>
    </location>
</feature>
<dbReference type="AlphaFoldDB" id="A0A7S1ET23"/>
<dbReference type="InterPro" id="IPR012921">
    <property type="entry name" value="SPOC_C"/>
</dbReference>
<name>A0A7S1ET23_9RHOD</name>
<feature type="compositionally biased region" description="Basic residues" evidence="1">
    <location>
        <begin position="449"/>
        <end position="461"/>
    </location>
</feature>
<proteinExistence type="predicted"/>
<feature type="compositionally biased region" description="Basic and acidic residues" evidence="1">
    <location>
        <begin position="278"/>
        <end position="298"/>
    </location>
</feature>
<accession>A0A7S1ET23</accession>
<feature type="compositionally biased region" description="Basic and acidic residues" evidence="1">
    <location>
        <begin position="430"/>
        <end position="444"/>
    </location>
</feature>
<feature type="compositionally biased region" description="Basic and acidic residues" evidence="1">
    <location>
        <begin position="305"/>
        <end position="319"/>
    </location>
</feature>
<evidence type="ECO:0000256" key="1">
    <source>
        <dbReference type="SAM" id="MobiDB-lite"/>
    </source>
</evidence>
<protein>
    <recommendedName>
        <fullName evidence="2">Spen paralogue and orthologue SPOC C-terminal domain-containing protein</fullName>
    </recommendedName>
</protein>
<feature type="compositionally biased region" description="Basic and acidic residues" evidence="1">
    <location>
        <begin position="14"/>
        <end position="45"/>
    </location>
</feature>
<gene>
    <name evidence="3" type="ORF">TOLI1172_LOCUS6599</name>
</gene>
<feature type="compositionally biased region" description="Low complexity" evidence="1">
    <location>
        <begin position="488"/>
        <end position="500"/>
    </location>
</feature>
<evidence type="ECO:0000313" key="3">
    <source>
        <dbReference type="EMBL" id="CAD8822203.1"/>
    </source>
</evidence>
<organism evidence="3">
    <name type="scientific">Timspurckia oligopyrenoides</name>
    <dbReference type="NCBI Taxonomy" id="708627"/>
    <lineage>
        <taxon>Eukaryota</taxon>
        <taxon>Rhodophyta</taxon>
        <taxon>Bangiophyceae</taxon>
        <taxon>Porphyridiales</taxon>
        <taxon>Porphyridiaceae</taxon>
        <taxon>Timspurckia</taxon>
    </lineage>
</organism>
<feature type="region of interest" description="Disordered" evidence="1">
    <location>
        <begin position="1"/>
        <end position="333"/>
    </location>
</feature>
<dbReference type="Pfam" id="PF07744">
    <property type="entry name" value="SPOC"/>
    <property type="match status" value="1"/>
</dbReference>
<evidence type="ECO:0000259" key="2">
    <source>
        <dbReference type="Pfam" id="PF07744"/>
    </source>
</evidence>
<reference evidence="3" key="1">
    <citation type="submission" date="2021-01" db="EMBL/GenBank/DDBJ databases">
        <authorList>
            <person name="Corre E."/>
            <person name="Pelletier E."/>
            <person name="Niang G."/>
            <person name="Scheremetjew M."/>
            <person name="Finn R."/>
            <person name="Kale V."/>
            <person name="Holt S."/>
            <person name="Cochrane G."/>
            <person name="Meng A."/>
            <person name="Brown T."/>
            <person name="Cohen L."/>
        </authorList>
    </citation>
    <scope>NUCLEOTIDE SEQUENCE</scope>
    <source>
        <strain evidence="3">CCMP3278</strain>
    </source>
</reference>
<feature type="region of interest" description="Disordered" evidence="1">
    <location>
        <begin position="430"/>
        <end position="519"/>
    </location>
</feature>
<feature type="domain" description="Spen paralogue and orthologue SPOC C-terminal" evidence="2">
    <location>
        <begin position="569"/>
        <end position="711"/>
    </location>
</feature>
<feature type="compositionally biased region" description="Polar residues" evidence="1">
    <location>
        <begin position="120"/>
        <end position="129"/>
    </location>
</feature>
<feature type="compositionally biased region" description="Basic and acidic residues" evidence="1">
    <location>
        <begin position="148"/>
        <end position="183"/>
    </location>
</feature>
<feature type="compositionally biased region" description="Basic and acidic residues" evidence="1">
    <location>
        <begin position="92"/>
        <end position="115"/>
    </location>
</feature>
<dbReference type="EMBL" id="HBFP01009207">
    <property type="protein sequence ID" value="CAD8822203.1"/>
    <property type="molecule type" value="Transcribed_RNA"/>
</dbReference>
<feature type="compositionally biased region" description="Basic and acidic residues" evidence="1">
    <location>
        <begin position="190"/>
        <end position="268"/>
    </location>
</feature>
<feature type="compositionally biased region" description="Basic and acidic residues" evidence="1">
    <location>
        <begin position="464"/>
        <end position="485"/>
    </location>
</feature>
<sequence length="723" mass="84278">MDDNQNNDETVGGDENRNSERFGGENRVEQSRRKNGGDRNDRERSLSPVRHHDRNIESGGEMRAGAGSQNKSPGNRSGGRSRRNWKERKRNRNNDRSERNDEKRMRMDRRDDQRSRKNQRSQSPTGSSRFNRDNDHRNQREKRMRYNNRRDRSPNRERLSRDDRRMDARSMSGSERDPYEHRSVLSPGRRNSERYHPSEELGRRFERNLDERDNESGRGGEMDITRDRDSQEYYRRDNNYRARRDISPGRSERSDVPHSQDNKQRYRDNSNTNHGRRDRYDSPWESRRQQRDSRDSPSRNRRRGHESAVNERDRERMRDGSPPPRSLDRPAFVQERRSELPAWVKKKRKMVYERLDKALSFTEIEAMDINAVDDLPGILDEAKRVKRRTYHDFRDEVWKMKRQCRSDNPRRIAENVENIIMQFFRAEVEKADARRRPQRNRSDSQRNNNRQRRSPSPRRVGRNNAEDSERGRKESRIAEEAKALDAKTTVVSSSPFTPSPANEDGDRAASKDSIQLDPESQLAFESIKSRLTRLRPKITDGTDENDDGFYLNDVGAAMELLQVQKMGTQTLVWSGFLTTGLQGMTRLNAVGFLVSTPSGEVEARRAFEKVPEDVSVELFTSMKQARANVGRKSDLMIICPRGSLSDSDRRNASEFRSLVQNLTIREKFGVGVWSEKQKLLYLMPPCEQTMLALELPIGVCTYENALLATVVTPSSPIITTPTQ</sequence>